<evidence type="ECO:0000256" key="6">
    <source>
        <dbReference type="RuleBase" id="RU910714"/>
    </source>
</evidence>
<feature type="active site" evidence="5">
    <location>
        <position position="171"/>
    </location>
</feature>
<dbReference type="OrthoDB" id="9812907at2"/>
<dbReference type="SUPFAM" id="SSF48179">
    <property type="entry name" value="6-phosphogluconate dehydrogenase C-terminal domain-like"/>
    <property type="match status" value="1"/>
</dbReference>
<dbReference type="InterPro" id="IPR029154">
    <property type="entry name" value="HIBADH-like_NADP-bd"/>
</dbReference>
<dbReference type="Proteomes" id="UP000006377">
    <property type="component" value="Chromosome"/>
</dbReference>
<dbReference type="PIRSF" id="PIRSF000103">
    <property type="entry name" value="HIBADH"/>
    <property type="match status" value="1"/>
</dbReference>
<feature type="domain" description="3-hydroxyisobutyrate dehydrogenase-like NAD-binding" evidence="8">
    <location>
        <begin position="165"/>
        <end position="292"/>
    </location>
</feature>
<feature type="domain" description="6-phosphogluconate dehydrogenase NADP-binding" evidence="7">
    <location>
        <begin position="3"/>
        <end position="162"/>
    </location>
</feature>
<evidence type="ECO:0000256" key="2">
    <source>
        <dbReference type="ARBA" id="ARBA00022456"/>
    </source>
</evidence>
<dbReference type="eggNOG" id="COG2084">
    <property type="taxonomic scope" value="Bacteria"/>
</dbReference>
<dbReference type="GO" id="GO:0050661">
    <property type="term" value="F:NADP binding"/>
    <property type="evidence" value="ECO:0007669"/>
    <property type="project" value="InterPro"/>
</dbReference>
<dbReference type="InterPro" id="IPR011548">
    <property type="entry name" value="HIBADH"/>
</dbReference>
<dbReference type="EMBL" id="CP000774">
    <property type="protein sequence ID" value="ABS64507.1"/>
    <property type="molecule type" value="Genomic_DNA"/>
</dbReference>
<evidence type="ECO:0000256" key="1">
    <source>
        <dbReference type="ARBA" id="ARBA00009080"/>
    </source>
</evidence>
<dbReference type="STRING" id="402881.Plav_2900"/>
<dbReference type="SUPFAM" id="SSF51735">
    <property type="entry name" value="NAD(P)-binding Rossmann-fold domains"/>
    <property type="match status" value="1"/>
</dbReference>
<sequence>MAKIGFIGLGNMGGPMAKNLAKAGHALKVFDLAPAAVAALVEAGATKAASASDAAKDVEFVVTMLPAGEHVRSVYLGEGGLLSVAAKGTVFIDSSTIDVPSARETIAAAEKAGMMMIDAPVSGGVGGAEAGTLTFMAGGTVDAFEKAKPLLEIMGKNIFHAGAAGNGQVAKVCNNMILGISMIGVSEAFVLGEKLGLDAQTLFDISSTASGQCWSMTSYCPVPGPVPASPANRNYKPGFSAAMMLKDLRLAQDASKTARTPTPLGAQAAQLYALMEAAGEENLDFSGVIKLIRGEI</sequence>
<dbReference type="PANTHER" id="PTHR22981:SF7">
    <property type="entry name" value="3-HYDROXYISOBUTYRATE DEHYDROGENASE, MITOCHONDRIAL"/>
    <property type="match status" value="1"/>
</dbReference>
<evidence type="ECO:0000259" key="7">
    <source>
        <dbReference type="Pfam" id="PF03446"/>
    </source>
</evidence>
<accession>A7HX74</accession>
<dbReference type="AlphaFoldDB" id="A7HX74"/>
<protein>
    <recommendedName>
        <fullName evidence="6">3-hydroxyisobutyrate dehydrogenase</fullName>
        <shortName evidence="6">HIBADH</shortName>
        <ecNumber evidence="6">1.1.1.31</ecNumber>
    </recommendedName>
</protein>
<evidence type="ECO:0000256" key="5">
    <source>
        <dbReference type="PIRSR" id="PIRSR000103-1"/>
    </source>
</evidence>
<evidence type="ECO:0000313" key="9">
    <source>
        <dbReference type="EMBL" id="ABS64507.1"/>
    </source>
</evidence>
<dbReference type="InterPro" id="IPR036291">
    <property type="entry name" value="NAD(P)-bd_dom_sf"/>
</dbReference>
<organism evidence="9 10">
    <name type="scientific">Parvibaculum lavamentivorans (strain DS-1 / DSM 13023 / NCIMB 13966)</name>
    <dbReference type="NCBI Taxonomy" id="402881"/>
    <lineage>
        <taxon>Bacteria</taxon>
        <taxon>Pseudomonadati</taxon>
        <taxon>Pseudomonadota</taxon>
        <taxon>Alphaproteobacteria</taxon>
        <taxon>Hyphomicrobiales</taxon>
        <taxon>Parvibaculaceae</taxon>
        <taxon>Parvibaculum</taxon>
    </lineage>
</organism>
<dbReference type="PANTHER" id="PTHR22981">
    <property type="entry name" value="3-HYDROXYISOBUTYRATE DEHYDROGENASE-RELATED"/>
    <property type="match status" value="1"/>
</dbReference>
<keyword evidence="4 6" id="KW-0520">NAD</keyword>
<dbReference type="UniPathway" id="UPA00362"/>
<dbReference type="InterPro" id="IPR008927">
    <property type="entry name" value="6-PGluconate_DH-like_C_sf"/>
</dbReference>
<dbReference type="Pfam" id="PF14833">
    <property type="entry name" value="NAD_binding_11"/>
    <property type="match status" value="1"/>
</dbReference>
<dbReference type="Gene3D" id="3.40.50.720">
    <property type="entry name" value="NAD(P)-binding Rossmann-like Domain"/>
    <property type="match status" value="1"/>
</dbReference>
<keyword evidence="2 6" id="KW-0101">Branched-chain amino acid catabolism</keyword>
<evidence type="ECO:0000259" key="8">
    <source>
        <dbReference type="Pfam" id="PF14833"/>
    </source>
</evidence>
<proteinExistence type="inferred from homology"/>
<dbReference type="HOGENOM" id="CLU_035117_6_0_5"/>
<keyword evidence="10" id="KW-1185">Reference proteome</keyword>
<reference evidence="9 10" key="1">
    <citation type="journal article" date="2011" name="Stand. Genomic Sci.">
        <title>Complete genome sequence of Parvibaculum lavamentivorans type strain (DS-1(T)).</title>
        <authorList>
            <person name="Schleheck D."/>
            <person name="Weiss M."/>
            <person name="Pitluck S."/>
            <person name="Bruce D."/>
            <person name="Land M.L."/>
            <person name="Han S."/>
            <person name="Saunders E."/>
            <person name="Tapia R."/>
            <person name="Detter C."/>
            <person name="Brettin T."/>
            <person name="Han J."/>
            <person name="Woyke T."/>
            <person name="Goodwin L."/>
            <person name="Pennacchio L."/>
            <person name="Nolan M."/>
            <person name="Cook A.M."/>
            <person name="Kjelleberg S."/>
            <person name="Thomas T."/>
        </authorList>
    </citation>
    <scope>NUCLEOTIDE SEQUENCE [LARGE SCALE GENOMIC DNA]</scope>
    <source>
        <strain evidence="10">DS-1 / DSM 13023 / NCIMB 13966</strain>
    </source>
</reference>
<dbReference type="GO" id="GO:0008442">
    <property type="term" value="F:3-hydroxyisobutyrate dehydrogenase activity"/>
    <property type="evidence" value="ECO:0007669"/>
    <property type="project" value="UniProtKB-EC"/>
</dbReference>
<comment type="similarity">
    <text evidence="1 6">Belongs to the HIBADH-related family.</text>
</comment>
<dbReference type="InterPro" id="IPR013328">
    <property type="entry name" value="6PGD_dom2"/>
</dbReference>
<dbReference type="InterPro" id="IPR002204">
    <property type="entry name" value="3-OH-isobutyrate_DH-rel_CS"/>
</dbReference>
<keyword evidence="3 6" id="KW-0560">Oxidoreductase</keyword>
<dbReference type="Gene3D" id="1.10.1040.10">
    <property type="entry name" value="N-(1-d-carboxylethyl)-l-norvaline Dehydrogenase, domain 2"/>
    <property type="match status" value="1"/>
</dbReference>
<name>A7HX74_PARL1</name>
<dbReference type="Pfam" id="PF03446">
    <property type="entry name" value="NAD_binding_2"/>
    <property type="match status" value="1"/>
</dbReference>
<dbReference type="KEGG" id="pla:Plav_2900"/>
<dbReference type="RefSeq" id="WP_012111823.1">
    <property type="nucleotide sequence ID" value="NC_009719.1"/>
</dbReference>
<dbReference type="FunFam" id="1.10.1040.10:FF:000006">
    <property type="entry name" value="3-hydroxyisobutyrate dehydrogenase"/>
    <property type="match status" value="1"/>
</dbReference>
<dbReference type="GO" id="GO:0006574">
    <property type="term" value="P:L-valine catabolic process"/>
    <property type="evidence" value="ECO:0007669"/>
    <property type="project" value="UniProtKB-UniPathway"/>
</dbReference>
<dbReference type="PROSITE" id="PS00895">
    <property type="entry name" value="3_HYDROXYISOBUT_DH"/>
    <property type="match status" value="1"/>
</dbReference>
<dbReference type="NCBIfam" id="TIGR01692">
    <property type="entry name" value="HIBADH"/>
    <property type="match status" value="1"/>
</dbReference>
<dbReference type="InterPro" id="IPR006115">
    <property type="entry name" value="6PGDH_NADP-bd"/>
</dbReference>
<comment type="catalytic activity">
    <reaction evidence="6">
        <text>3-hydroxy-2-methylpropanoate + NAD(+) = 2-methyl-3-oxopropanoate + NADH + H(+)</text>
        <dbReference type="Rhea" id="RHEA:17681"/>
        <dbReference type="ChEBI" id="CHEBI:11805"/>
        <dbReference type="ChEBI" id="CHEBI:15378"/>
        <dbReference type="ChEBI" id="CHEBI:57540"/>
        <dbReference type="ChEBI" id="CHEBI:57700"/>
        <dbReference type="ChEBI" id="CHEBI:57945"/>
        <dbReference type="EC" id="1.1.1.31"/>
    </reaction>
</comment>
<dbReference type="EC" id="1.1.1.31" evidence="6"/>
<evidence type="ECO:0000256" key="4">
    <source>
        <dbReference type="ARBA" id="ARBA00023027"/>
    </source>
</evidence>
<evidence type="ECO:0000313" key="10">
    <source>
        <dbReference type="Proteomes" id="UP000006377"/>
    </source>
</evidence>
<comment type="pathway">
    <text evidence="6">Amino-acid degradation; L-valine degradation.</text>
</comment>
<dbReference type="GO" id="GO:0051287">
    <property type="term" value="F:NAD binding"/>
    <property type="evidence" value="ECO:0007669"/>
    <property type="project" value="InterPro"/>
</dbReference>
<evidence type="ECO:0000256" key="3">
    <source>
        <dbReference type="ARBA" id="ARBA00023002"/>
    </source>
</evidence>
<gene>
    <name evidence="9" type="ordered locus">Plav_2900</name>
</gene>
<dbReference type="InterPro" id="IPR015815">
    <property type="entry name" value="HIBADH-related"/>
</dbReference>